<accession>A0A172TDN8</accession>
<organism evidence="2 3">
    <name type="scientific">Paenibacillus swuensis</name>
    <dbReference type="NCBI Taxonomy" id="1178515"/>
    <lineage>
        <taxon>Bacteria</taxon>
        <taxon>Bacillati</taxon>
        <taxon>Bacillota</taxon>
        <taxon>Bacilli</taxon>
        <taxon>Bacillales</taxon>
        <taxon>Paenibacillaceae</taxon>
        <taxon>Paenibacillus</taxon>
    </lineage>
</organism>
<evidence type="ECO:0008006" key="4">
    <source>
        <dbReference type="Google" id="ProtNLM"/>
    </source>
</evidence>
<dbReference type="STRING" id="1178515.SY83_00995"/>
<dbReference type="RefSeq" id="WP_068603434.1">
    <property type="nucleotide sequence ID" value="NZ_CP011388.1"/>
</dbReference>
<sequence>MVDNVDTPEEQPVLTPTPIYRCKDPACKAWVREEYLPADQKCPMCKGPMSRSMKHLPALTKGKKKRAGKGKG</sequence>
<reference evidence="2 3" key="1">
    <citation type="submission" date="2015-01" db="EMBL/GenBank/DDBJ databases">
        <title>Paenibacillus swuensis/DY6/whole genome sequencing.</title>
        <authorList>
            <person name="Kim M.K."/>
            <person name="Srinivasan S."/>
            <person name="Lee J.-J."/>
        </authorList>
    </citation>
    <scope>NUCLEOTIDE SEQUENCE [LARGE SCALE GENOMIC DNA]</scope>
    <source>
        <strain evidence="2 3">DY6</strain>
    </source>
</reference>
<dbReference type="AlphaFoldDB" id="A0A172TDN8"/>
<name>A0A172TDN8_9BACL</name>
<evidence type="ECO:0000313" key="3">
    <source>
        <dbReference type="Proteomes" id="UP000076927"/>
    </source>
</evidence>
<dbReference type="Pfam" id="PF14169">
    <property type="entry name" value="YdjO"/>
    <property type="match status" value="1"/>
</dbReference>
<feature type="region of interest" description="Disordered" evidence="1">
    <location>
        <begin position="53"/>
        <end position="72"/>
    </location>
</feature>
<dbReference type="KEGG" id="pswu:SY83_00995"/>
<protein>
    <recommendedName>
        <fullName evidence="4">Cold-shock protein</fullName>
    </recommendedName>
</protein>
<dbReference type="PATRIC" id="fig|1178515.4.peg.171"/>
<evidence type="ECO:0000313" key="2">
    <source>
        <dbReference type="EMBL" id="ANE45149.1"/>
    </source>
</evidence>
<dbReference type="EMBL" id="CP011388">
    <property type="protein sequence ID" value="ANE45149.1"/>
    <property type="molecule type" value="Genomic_DNA"/>
</dbReference>
<gene>
    <name evidence="2" type="ORF">SY83_00995</name>
</gene>
<dbReference type="InterPro" id="IPR025916">
    <property type="entry name" value="YdjO"/>
</dbReference>
<evidence type="ECO:0000256" key="1">
    <source>
        <dbReference type="SAM" id="MobiDB-lite"/>
    </source>
</evidence>
<dbReference type="Proteomes" id="UP000076927">
    <property type="component" value="Chromosome"/>
</dbReference>
<keyword evidence="3" id="KW-1185">Reference proteome</keyword>
<feature type="compositionally biased region" description="Basic residues" evidence="1">
    <location>
        <begin position="61"/>
        <end position="72"/>
    </location>
</feature>
<proteinExistence type="predicted"/>